<proteinExistence type="predicted"/>
<evidence type="ECO:0000313" key="2">
    <source>
        <dbReference type="Proteomes" id="UP000823588"/>
    </source>
</evidence>
<dbReference type="Pfam" id="PF05974">
    <property type="entry name" value="DUF892"/>
    <property type="match status" value="1"/>
</dbReference>
<dbReference type="Gene3D" id="1.20.1260.10">
    <property type="match status" value="1"/>
</dbReference>
<protein>
    <submittedName>
        <fullName evidence="1">Ferritin-like metal-binding protein YciE</fullName>
    </submittedName>
</protein>
<gene>
    <name evidence="1" type="ORF">J2751_001414</name>
</gene>
<dbReference type="SUPFAM" id="SSF47240">
    <property type="entry name" value="Ferritin-like"/>
    <property type="match status" value="1"/>
</dbReference>
<evidence type="ECO:0000313" key="1">
    <source>
        <dbReference type="EMBL" id="MBP1922406.1"/>
    </source>
</evidence>
<accession>A0A8T4GE38</accession>
<name>A0A8T4GE38_9EURY</name>
<keyword evidence="2" id="KW-1185">Reference proteome</keyword>
<dbReference type="PANTHER" id="PTHR30565:SF9">
    <property type="entry name" value="PROTEIN YCIF"/>
    <property type="match status" value="1"/>
</dbReference>
<dbReference type="InterPro" id="IPR009078">
    <property type="entry name" value="Ferritin-like_SF"/>
</dbReference>
<sequence length="159" mass="17963">MSIETKEEMFLRELRKLYHAELEILDLHRDLSAAAASEEISELFASHRDDTTAQINRIERMFEAIDAEPSARPSPIMEGLIAEKDEFIGEVERDDLRDIDAIGIGTINERIEITLLDRLILLATDLGYPDSLVDALRTNRAEAEDALAHMRSVVTAERS</sequence>
<dbReference type="RefSeq" id="WP_209484494.1">
    <property type="nucleotide sequence ID" value="NZ_JAGGKQ010000007.1"/>
</dbReference>
<dbReference type="OrthoDB" id="331081at2157"/>
<dbReference type="InterPro" id="IPR010287">
    <property type="entry name" value="DUF892_YciF-like"/>
</dbReference>
<dbReference type="AlphaFoldDB" id="A0A8T4GE38"/>
<organism evidence="1 2">
    <name type="scientific">Halorubrum alkaliphilum</name>
    <dbReference type="NCBI Taxonomy" id="261290"/>
    <lineage>
        <taxon>Archaea</taxon>
        <taxon>Methanobacteriati</taxon>
        <taxon>Methanobacteriota</taxon>
        <taxon>Stenosarchaea group</taxon>
        <taxon>Halobacteria</taxon>
        <taxon>Halobacteriales</taxon>
        <taxon>Haloferacaceae</taxon>
        <taxon>Halorubrum</taxon>
    </lineage>
</organism>
<dbReference type="InterPro" id="IPR047114">
    <property type="entry name" value="YciF"/>
</dbReference>
<dbReference type="PANTHER" id="PTHR30565">
    <property type="entry name" value="PROTEIN YCIF"/>
    <property type="match status" value="1"/>
</dbReference>
<comment type="caution">
    <text evidence="1">The sequence shown here is derived from an EMBL/GenBank/DDBJ whole genome shotgun (WGS) entry which is preliminary data.</text>
</comment>
<dbReference type="EMBL" id="JAGGKQ010000007">
    <property type="protein sequence ID" value="MBP1922406.1"/>
    <property type="molecule type" value="Genomic_DNA"/>
</dbReference>
<reference evidence="1" key="1">
    <citation type="submission" date="2021-03" db="EMBL/GenBank/DDBJ databases">
        <title>Genomic Encyclopedia of Type Strains, Phase IV (KMG-IV): sequencing the most valuable type-strain genomes for metagenomic binning, comparative biology and taxonomic classification.</title>
        <authorList>
            <person name="Goeker M."/>
        </authorList>
    </citation>
    <scope>NUCLEOTIDE SEQUENCE</scope>
    <source>
        <strain evidence="1">DSM 23564</strain>
    </source>
</reference>
<dbReference type="Proteomes" id="UP000823588">
    <property type="component" value="Unassembled WGS sequence"/>
</dbReference>
<dbReference type="InterPro" id="IPR012347">
    <property type="entry name" value="Ferritin-like"/>
</dbReference>